<dbReference type="SUPFAM" id="SSF58087">
    <property type="entry name" value="Variant surface glycoprotein (N-terminal domain)"/>
    <property type="match status" value="1"/>
</dbReference>
<keyword evidence="3" id="KW-0336">GPI-anchor</keyword>
<keyword evidence="4" id="KW-0472">Membrane</keyword>
<protein>
    <submittedName>
        <fullName evidence="8">Variant surface glycoprotein 3779</fullName>
    </submittedName>
</protein>
<feature type="non-terminal residue" evidence="8">
    <location>
        <position position="1"/>
    </location>
</feature>
<dbReference type="Gene3D" id="3.90.150.10">
    <property type="entry name" value="Variant Surface Glycoprotein, subunit A domain 1"/>
    <property type="match status" value="1"/>
</dbReference>
<accession>M4SU04</accession>
<proteinExistence type="predicted"/>
<dbReference type="GO" id="GO:0098552">
    <property type="term" value="C:side of membrane"/>
    <property type="evidence" value="ECO:0007669"/>
    <property type="project" value="UniProtKB-KW"/>
</dbReference>
<evidence type="ECO:0000256" key="1">
    <source>
        <dbReference type="ARBA" id="ARBA00004609"/>
    </source>
</evidence>
<dbReference type="GO" id="GO:0005886">
    <property type="term" value="C:plasma membrane"/>
    <property type="evidence" value="ECO:0007669"/>
    <property type="project" value="UniProtKB-SubCell"/>
</dbReference>
<evidence type="ECO:0000256" key="4">
    <source>
        <dbReference type="ARBA" id="ARBA00023136"/>
    </source>
</evidence>
<dbReference type="Gene3D" id="1.10.470.10">
    <property type="entry name" value="Variant Surface Glycoprotein, subunit A, domain 2"/>
    <property type="match status" value="1"/>
</dbReference>
<evidence type="ECO:0000256" key="5">
    <source>
        <dbReference type="ARBA" id="ARBA00023180"/>
    </source>
</evidence>
<evidence type="ECO:0000256" key="6">
    <source>
        <dbReference type="ARBA" id="ARBA00023288"/>
    </source>
</evidence>
<sequence length="254" mass="27148">VPLCDVTRELRKTARQTVSKIDGSLNANEQLERLYLQLLVYAAKNPTAVDSKKMRILAYGAAEEMAANIGKIKENLPAAIKAVSYGHEISGSISGALLTLQNAAEPSYFCLQQTGGTADGKNYITPATCGMLTVNFSNANTEIDETIIGSNGFGKVTGTSNTERQGQNEKCSVFKTTTGTNTSPGIKIGSGGKASFAHGLIEAKSDEKPNGKPLSNLAPHGKLTETDLFSKTHKAVRQLMAVQTSKKNTRMKRH</sequence>
<dbReference type="Pfam" id="PF00913">
    <property type="entry name" value="Trypan_glycop"/>
    <property type="match status" value="1"/>
</dbReference>
<reference evidence="8" key="1">
    <citation type="submission" date="2013-02" db="EMBL/GenBank/DDBJ databases">
        <authorList>
            <person name="Cross G.A.M."/>
            <person name="Kim H.-S."/>
            <person name="Wickstead B."/>
        </authorList>
    </citation>
    <scope>NUCLEOTIDE SEQUENCE</scope>
    <source>
        <strain evidence="8">Lister 427</strain>
    </source>
</reference>
<dbReference type="InterPro" id="IPR001812">
    <property type="entry name" value="Trypano_VSG_A_N_dom"/>
</dbReference>
<evidence type="ECO:0000259" key="7">
    <source>
        <dbReference type="Pfam" id="PF00913"/>
    </source>
</evidence>
<organism evidence="8">
    <name type="scientific">Trypanosoma brucei</name>
    <dbReference type="NCBI Taxonomy" id="5691"/>
    <lineage>
        <taxon>Eukaryota</taxon>
        <taxon>Discoba</taxon>
        <taxon>Euglenozoa</taxon>
        <taxon>Kinetoplastea</taxon>
        <taxon>Metakinetoplastina</taxon>
        <taxon>Trypanosomatida</taxon>
        <taxon>Trypanosomatidae</taxon>
        <taxon>Trypanosoma</taxon>
    </lineage>
</organism>
<evidence type="ECO:0000256" key="3">
    <source>
        <dbReference type="ARBA" id="ARBA00022622"/>
    </source>
</evidence>
<comment type="subcellular location">
    <subcellularLocation>
        <location evidence="1">Cell membrane</location>
        <topology evidence="1">Lipid-anchor</topology>
        <topology evidence="1">GPI-anchor</topology>
    </subcellularLocation>
</comment>
<dbReference type="AlphaFoldDB" id="M4SU04"/>
<keyword evidence="2" id="KW-1003">Cell membrane</keyword>
<name>M4SU04_9TRYP</name>
<feature type="domain" description="Trypanosome variant surface glycoprotein A-type N-terminal" evidence="7">
    <location>
        <begin position="2"/>
        <end position="247"/>
    </location>
</feature>
<dbReference type="GO" id="GO:0042783">
    <property type="term" value="P:symbiont-mediated evasion of host immune response"/>
    <property type="evidence" value="ECO:0007669"/>
    <property type="project" value="InterPro"/>
</dbReference>
<dbReference type="VEuPathDB" id="TriTrypDB:Tb427_000394600"/>
<dbReference type="EMBL" id="KC612367">
    <property type="protein sequence ID" value="AGH59798.1"/>
    <property type="molecule type" value="Genomic_DNA"/>
</dbReference>
<keyword evidence="5" id="KW-0325">Glycoprotein</keyword>
<evidence type="ECO:0000313" key="8">
    <source>
        <dbReference type="EMBL" id="AGH59798.1"/>
    </source>
</evidence>
<reference evidence="8" key="2">
    <citation type="journal article" date="2014" name="Mol. Biochem. Parasitol.">
        <title>Capturing the variant surface glycoprotein repertoire (the VSGnome) of Trypanosoma brucei Lister 427.</title>
        <authorList>
            <person name="Cross G.A."/>
            <person name="Kim H.S."/>
            <person name="Wickstead B."/>
        </authorList>
    </citation>
    <scope>NUCLEOTIDE SEQUENCE</scope>
    <source>
        <strain evidence="8">Lister 427</strain>
    </source>
</reference>
<evidence type="ECO:0000256" key="2">
    <source>
        <dbReference type="ARBA" id="ARBA00022475"/>
    </source>
</evidence>
<keyword evidence="6" id="KW-0449">Lipoprotein</keyword>